<sequence length="166" mass="17867">MRIEADETRSFAIPAERVWPLVSVVHGYLDCIPEVIAYETDSADLTAAFDARLKVGPVQWKIPGSAAVTPVVPGREVAVQLTAPKLVLGYAGTLTLTDVGSGAVRVGYRGAITCEHGMIARLHFLLRQILVDHVDLVLDGIVGQAERSYQAEQALLGRSGAPHRRS</sequence>
<dbReference type="RefSeq" id="WP_218601239.1">
    <property type="nucleotide sequence ID" value="NZ_JADQDJ010000015.1"/>
</dbReference>
<evidence type="ECO:0000313" key="2">
    <source>
        <dbReference type="Proteomes" id="UP000694287"/>
    </source>
</evidence>
<reference evidence="1 2" key="1">
    <citation type="submission" date="2020-11" db="EMBL/GenBank/DDBJ databases">
        <title>Pseudonocardia abyssalis sp. nov. and Pseudonocardia oceani sp. nov., description and phylogenomic analysis of two novel actinomycetes isolated from the deep Southern Ocean.</title>
        <authorList>
            <person name="Parra J."/>
        </authorList>
    </citation>
    <scope>NUCLEOTIDE SEQUENCE [LARGE SCALE GENOMIC DNA]</scope>
    <source>
        <strain evidence="1 2">KRD-168</strain>
    </source>
</reference>
<dbReference type="InterPro" id="IPR019587">
    <property type="entry name" value="Polyketide_cyclase/dehydratase"/>
</dbReference>
<evidence type="ECO:0000313" key="1">
    <source>
        <dbReference type="EMBL" id="MBW0138298.1"/>
    </source>
</evidence>
<keyword evidence="2" id="KW-1185">Reference proteome</keyword>
<accession>A0ABS6V2D7</accession>
<name>A0ABS6V2D7_9PSEU</name>
<organism evidence="1 2">
    <name type="scientific">Pseudonocardia abyssalis</name>
    <dbReference type="NCBI Taxonomy" id="2792008"/>
    <lineage>
        <taxon>Bacteria</taxon>
        <taxon>Bacillati</taxon>
        <taxon>Actinomycetota</taxon>
        <taxon>Actinomycetes</taxon>
        <taxon>Pseudonocardiales</taxon>
        <taxon>Pseudonocardiaceae</taxon>
        <taxon>Pseudonocardia</taxon>
    </lineage>
</organism>
<dbReference type="CDD" id="cd07812">
    <property type="entry name" value="SRPBCC"/>
    <property type="match status" value="1"/>
</dbReference>
<comment type="caution">
    <text evidence="1">The sequence shown here is derived from an EMBL/GenBank/DDBJ whole genome shotgun (WGS) entry which is preliminary data.</text>
</comment>
<gene>
    <name evidence="1" type="ORF">I4I81_29125</name>
</gene>
<dbReference type="EMBL" id="JADQDK010000001">
    <property type="protein sequence ID" value="MBW0138298.1"/>
    <property type="molecule type" value="Genomic_DNA"/>
</dbReference>
<proteinExistence type="predicted"/>
<dbReference type="Proteomes" id="UP000694287">
    <property type="component" value="Unassembled WGS sequence"/>
</dbReference>
<dbReference type="Pfam" id="PF10604">
    <property type="entry name" value="Polyketide_cyc2"/>
    <property type="match status" value="1"/>
</dbReference>
<protein>
    <submittedName>
        <fullName evidence="1">SRPBCC family protein</fullName>
    </submittedName>
</protein>